<dbReference type="Pfam" id="PF01529">
    <property type="entry name" value="DHHC"/>
    <property type="match status" value="1"/>
</dbReference>
<dbReference type="InterPro" id="IPR039859">
    <property type="entry name" value="PFA4/ZDH16/20/ERF2-like"/>
</dbReference>
<comment type="domain">
    <text evidence="10">The DHHC domain is required for palmitoyltransferase activity.</text>
</comment>
<feature type="transmembrane region" description="Helical" evidence="10">
    <location>
        <begin position="64"/>
        <end position="84"/>
    </location>
</feature>
<name>A0A1Y1V1R8_9FUNG</name>
<keyword evidence="5 10" id="KW-0472">Membrane</keyword>
<evidence type="ECO:0000256" key="7">
    <source>
        <dbReference type="ARBA" id="ARBA00023288"/>
    </source>
</evidence>
<comment type="catalytic activity">
    <reaction evidence="9 10">
        <text>L-cysteinyl-[protein] + hexadecanoyl-CoA = S-hexadecanoyl-L-cysteinyl-[protein] + CoA</text>
        <dbReference type="Rhea" id="RHEA:36683"/>
        <dbReference type="Rhea" id="RHEA-COMP:10131"/>
        <dbReference type="Rhea" id="RHEA-COMP:11032"/>
        <dbReference type="ChEBI" id="CHEBI:29950"/>
        <dbReference type="ChEBI" id="CHEBI:57287"/>
        <dbReference type="ChEBI" id="CHEBI:57379"/>
        <dbReference type="ChEBI" id="CHEBI:74151"/>
        <dbReference type="EC" id="2.3.1.225"/>
    </reaction>
</comment>
<keyword evidence="2 10" id="KW-0808">Transferase</keyword>
<proteinExistence type="inferred from homology"/>
<feature type="domain" description="Palmitoyltransferase DHHC" evidence="12">
    <location>
        <begin position="144"/>
        <end position="281"/>
    </location>
</feature>
<dbReference type="GO" id="GO:0019706">
    <property type="term" value="F:protein-cysteine S-palmitoyltransferase activity"/>
    <property type="evidence" value="ECO:0007669"/>
    <property type="project" value="UniProtKB-EC"/>
</dbReference>
<keyword evidence="6" id="KW-0564">Palmitate</keyword>
<feature type="transmembrane region" description="Helical" evidence="10">
    <location>
        <begin position="90"/>
        <end position="113"/>
    </location>
</feature>
<evidence type="ECO:0000256" key="8">
    <source>
        <dbReference type="ARBA" id="ARBA00023315"/>
    </source>
</evidence>
<keyword evidence="4 10" id="KW-1133">Transmembrane helix</keyword>
<gene>
    <name evidence="13" type="ORF">BCR36DRAFT_406131</name>
</gene>
<evidence type="ECO:0000256" key="10">
    <source>
        <dbReference type="RuleBase" id="RU079119"/>
    </source>
</evidence>
<dbReference type="GO" id="GO:0005794">
    <property type="term" value="C:Golgi apparatus"/>
    <property type="evidence" value="ECO:0007669"/>
    <property type="project" value="TreeGrafter"/>
</dbReference>
<dbReference type="EC" id="2.3.1.225" evidence="10"/>
<keyword evidence="7" id="KW-0449">Lipoprotein</keyword>
<dbReference type="PROSITE" id="PS50216">
    <property type="entry name" value="DHHC"/>
    <property type="match status" value="1"/>
</dbReference>
<feature type="compositionally biased region" description="Basic residues" evidence="11">
    <location>
        <begin position="309"/>
        <end position="320"/>
    </location>
</feature>
<sequence>MASSSNDLRNEEEGHSHQIDAPVKKIKMPFIITDNKQFAYVNVREFNNWRRINACQRPIDISMIFLWIVWFIAVIGFYSFVSFFFPTINQIIVCIFAGVLTCIQLATTLYIMFVETQDPVIQQQNKPRNLDYVKEMGVPVIGPDNFCHICQVTVERKTRHCKPCNKCVAGFDHHCVYLNTCIGSKNYSEFILLIYLSAFIALFFAACALYYFIQFFANKTQFKETVSYYFSSGKYAPVICDILLLLYCLFCLYAYFTVLELIIFHFKLWLYKMKTQEYIRKREDDPEYFENLKLKTLFKQRIIEIKDRQKTKRNRKRAKKQKQETEENNTIETEQESFDFRV</sequence>
<evidence type="ECO:0000256" key="4">
    <source>
        <dbReference type="ARBA" id="ARBA00022989"/>
    </source>
</evidence>
<feature type="transmembrane region" description="Helical" evidence="10">
    <location>
        <begin position="192"/>
        <end position="213"/>
    </location>
</feature>
<evidence type="ECO:0000259" key="12">
    <source>
        <dbReference type="Pfam" id="PF01529"/>
    </source>
</evidence>
<dbReference type="GO" id="GO:0016020">
    <property type="term" value="C:membrane"/>
    <property type="evidence" value="ECO:0007669"/>
    <property type="project" value="UniProtKB-SubCell"/>
</dbReference>
<evidence type="ECO:0000256" key="11">
    <source>
        <dbReference type="SAM" id="MobiDB-lite"/>
    </source>
</evidence>
<evidence type="ECO:0000256" key="9">
    <source>
        <dbReference type="ARBA" id="ARBA00048048"/>
    </source>
</evidence>
<dbReference type="GO" id="GO:0006612">
    <property type="term" value="P:protein targeting to membrane"/>
    <property type="evidence" value="ECO:0007669"/>
    <property type="project" value="TreeGrafter"/>
</dbReference>
<dbReference type="STRING" id="1754191.A0A1Y1V1R8"/>
<protein>
    <recommendedName>
        <fullName evidence="10">Palmitoyltransferase</fullName>
        <ecNumber evidence="10">2.3.1.225</ecNumber>
    </recommendedName>
</protein>
<keyword evidence="14" id="KW-1185">Reference proteome</keyword>
<organism evidence="13 14">
    <name type="scientific">Piromyces finnis</name>
    <dbReference type="NCBI Taxonomy" id="1754191"/>
    <lineage>
        <taxon>Eukaryota</taxon>
        <taxon>Fungi</taxon>
        <taxon>Fungi incertae sedis</taxon>
        <taxon>Chytridiomycota</taxon>
        <taxon>Chytridiomycota incertae sedis</taxon>
        <taxon>Neocallimastigomycetes</taxon>
        <taxon>Neocallimastigales</taxon>
        <taxon>Neocallimastigaceae</taxon>
        <taxon>Piromyces</taxon>
    </lineage>
</organism>
<evidence type="ECO:0000256" key="3">
    <source>
        <dbReference type="ARBA" id="ARBA00022692"/>
    </source>
</evidence>
<keyword evidence="8 10" id="KW-0012">Acyltransferase</keyword>
<comment type="caution">
    <text evidence="13">The sequence shown here is derived from an EMBL/GenBank/DDBJ whole genome shotgun (WGS) entry which is preliminary data.</text>
</comment>
<reference evidence="13 14" key="2">
    <citation type="submission" date="2016-08" db="EMBL/GenBank/DDBJ databases">
        <title>Pervasive Adenine N6-methylation of Active Genes in Fungi.</title>
        <authorList>
            <consortium name="DOE Joint Genome Institute"/>
            <person name="Mondo S.J."/>
            <person name="Dannebaum R.O."/>
            <person name="Kuo R.C."/>
            <person name="Labutti K."/>
            <person name="Haridas S."/>
            <person name="Kuo A."/>
            <person name="Salamov A."/>
            <person name="Ahrendt S.R."/>
            <person name="Lipzen A."/>
            <person name="Sullivan W."/>
            <person name="Andreopoulos W.B."/>
            <person name="Clum A."/>
            <person name="Lindquist E."/>
            <person name="Daum C."/>
            <person name="Ramamoorthy G.K."/>
            <person name="Gryganskyi A."/>
            <person name="Culley D."/>
            <person name="Magnuson J.K."/>
            <person name="James T.Y."/>
            <person name="O'Malley M.A."/>
            <person name="Stajich J.E."/>
            <person name="Spatafora J.W."/>
            <person name="Visel A."/>
            <person name="Grigoriev I.V."/>
        </authorList>
    </citation>
    <scope>NUCLEOTIDE SEQUENCE [LARGE SCALE GENOMIC DNA]</scope>
    <source>
        <strain evidence="14">finn</strain>
    </source>
</reference>
<dbReference type="EMBL" id="MCFH01000041">
    <property type="protein sequence ID" value="ORX45243.1"/>
    <property type="molecule type" value="Genomic_DNA"/>
</dbReference>
<evidence type="ECO:0000256" key="1">
    <source>
        <dbReference type="ARBA" id="ARBA00004141"/>
    </source>
</evidence>
<evidence type="ECO:0000256" key="6">
    <source>
        <dbReference type="ARBA" id="ARBA00023139"/>
    </source>
</evidence>
<accession>A0A1Y1V1R8</accession>
<feature type="compositionally biased region" description="Acidic residues" evidence="11">
    <location>
        <begin position="326"/>
        <end position="342"/>
    </location>
</feature>
<dbReference type="AlphaFoldDB" id="A0A1Y1V1R8"/>
<evidence type="ECO:0000256" key="2">
    <source>
        <dbReference type="ARBA" id="ARBA00022679"/>
    </source>
</evidence>
<comment type="similarity">
    <text evidence="10">Belongs to the DHHC palmitoyltransferase family.</text>
</comment>
<evidence type="ECO:0000256" key="5">
    <source>
        <dbReference type="ARBA" id="ARBA00023136"/>
    </source>
</evidence>
<dbReference type="Proteomes" id="UP000193719">
    <property type="component" value="Unassembled WGS sequence"/>
</dbReference>
<dbReference type="PANTHER" id="PTHR22883">
    <property type="entry name" value="ZINC FINGER DHHC DOMAIN CONTAINING PROTEIN"/>
    <property type="match status" value="1"/>
</dbReference>
<dbReference type="OrthoDB" id="9909019at2759"/>
<reference evidence="13 14" key="1">
    <citation type="submission" date="2016-08" db="EMBL/GenBank/DDBJ databases">
        <title>Genomes of anaerobic fungi encode conserved fungal cellulosomes for biomass hydrolysis.</title>
        <authorList>
            <consortium name="DOE Joint Genome Institute"/>
            <person name="Haitjema C.H."/>
            <person name="Gilmore S.P."/>
            <person name="Henske J.K."/>
            <person name="Solomon K.V."/>
            <person name="De Groot R."/>
            <person name="Kuo A."/>
            <person name="Mondo S.J."/>
            <person name="Salamov A.A."/>
            <person name="Labutti K."/>
            <person name="Zhao Z."/>
            <person name="Chiniquy J."/>
            <person name="Barry K."/>
            <person name="Brewer H.M."/>
            <person name="Purvine S.O."/>
            <person name="Wright A.T."/>
            <person name="Boxma B."/>
            <person name="Van Alen T."/>
            <person name="Hackstein J.H."/>
            <person name="Baker S.E."/>
            <person name="Grigoriev I.V."/>
            <person name="O'Malley M.A."/>
        </authorList>
    </citation>
    <scope>NUCLEOTIDE SEQUENCE [LARGE SCALE GENOMIC DNA]</scope>
    <source>
        <strain evidence="14">finn</strain>
    </source>
</reference>
<feature type="transmembrane region" description="Helical" evidence="10">
    <location>
        <begin position="242"/>
        <end position="264"/>
    </location>
</feature>
<keyword evidence="3 10" id="KW-0812">Transmembrane</keyword>
<dbReference type="InterPro" id="IPR001594">
    <property type="entry name" value="Palmitoyltrfase_DHHC"/>
</dbReference>
<dbReference type="GO" id="GO:0005783">
    <property type="term" value="C:endoplasmic reticulum"/>
    <property type="evidence" value="ECO:0007669"/>
    <property type="project" value="TreeGrafter"/>
</dbReference>
<comment type="subcellular location">
    <subcellularLocation>
        <location evidence="1">Membrane</location>
        <topology evidence="1">Multi-pass membrane protein</topology>
    </subcellularLocation>
</comment>
<evidence type="ECO:0000313" key="14">
    <source>
        <dbReference type="Proteomes" id="UP000193719"/>
    </source>
</evidence>
<feature type="region of interest" description="Disordered" evidence="11">
    <location>
        <begin position="309"/>
        <end position="342"/>
    </location>
</feature>
<evidence type="ECO:0000313" key="13">
    <source>
        <dbReference type="EMBL" id="ORX45243.1"/>
    </source>
</evidence>